<gene>
    <name evidence="5" type="ORF">UFOPK4000_00533</name>
</gene>
<evidence type="ECO:0000256" key="2">
    <source>
        <dbReference type="ARBA" id="ARBA00022898"/>
    </source>
</evidence>
<dbReference type="PANTHER" id="PTHR30511:SF0">
    <property type="entry name" value="ALANINE RACEMASE, CATABOLIC-RELATED"/>
    <property type="match status" value="1"/>
</dbReference>
<dbReference type="InterPro" id="IPR029066">
    <property type="entry name" value="PLP-binding_barrel"/>
</dbReference>
<dbReference type="NCBIfam" id="TIGR00492">
    <property type="entry name" value="alr"/>
    <property type="match status" value="1"/>
</dbReference>
<evidence type="ECO:0000259" key="4">
    <source>
        <dbReference type="SMART" id="SM01005"/>
    </source>
</evidence>
<sequence length="254" mass="26684">MHLKIDTGMHRVGVGVDGALTAAAMITSQPSLQLDGVYTHLATADDAAHLGAALQLRRFSEVVDQLGKAGIAPRHVHVANSAAAVRRLGSELHTTMVRAGIALYGIASDASSNSFGEPTSVVLQPVLSLKARVSHVQWLDAGEAVSYGLRRPLSKRTCIATLPLGYADGVTRGLWNNGYVLIGGKKRPFAGVITMDQAMIDCGDDTVSVGDEAVLIGQQGKEAISANDWAALLGTIGYEVVCGVSARVPRNYLQ</sequence>
<keyword evidence="2" id="KW-0663">Pyridoxal phosphate</keyword>
<accession>A0A6J7NC14</accession>
<dbReference type="AlphaFoldDB" id="A0A6J7NC14"/>
<dbReference type="Pfam" id="PF00842">
    <property type="entry name" value="Ala_racemase_C"/>
    <property type="match status" value="1"/>
</dbReference>
<dbReference type="PANTHER" id="PTHR30511">
    <property type="entry name" value="ALANINE RACEMASE"/>
    <property type="match status" value="1"/>
</dbReference>
<dbReference type="InterPro" id="IPR000821">
    <property type="entry name" value="Ala_racemase"/>
</dbReference>
<evidence type="ECO:0000256" key="3">
    <source>
        <dbReference type="ARBA" id="ARBA00023235"/>
    </source>
</evidence>
<dbReference type="GO" id="GO:0030632">
    <property type="term" value="P:D-alanine biosynthetic process"/>
    <property type="evidence" value="ECO:0007669"/>
    <property type="project" value="TreeGrafter"/>
</dbReference>
<dbReference type="CDD" id="cd00430">
    <property type="entry name" value="PLPDE_III_AR"/>
    <property type="match status" value="1"/>
</dbReference>
<name>A0A6J7NC14_9ZZZZ</name>
<evidence type="ECO:0000313" key="5">
    <source>
        <dbReference type="EMBL" id="CAB4988019.1"/>
    </source>
</evidence>
<dbReference type="Pfam" id="PF01168">
    <property type="entry name" value="Ala_racemase_N"/>
    <property type="match status" value="1"/>
</dbReference>
<protein>
    <submittedName>
        <fullName evidence="5">Unannotated protein</fullName>
    </submittedName>
</protein>
<comment type="cofactor">
    <cofactor evidence="1">
        <name>pyridoxal 5'-phosphate</name>
        <dbReference type="ChEBI" id="CHEBI:597326"/>
    </cofactor>
</comment>
<dbReference type="Gene3D" id="2.40.37.10">
    <property type="entry name" value="Lyase, Ornithine Decarboxylase, Chain A, domain 1"/>
    <property type="match status" value="1"/>
</dbReference>
<proteinExistence type="predicted"/>
<dbReference type="Gene3D" id="3.20.20.10">
    <property type="entry name" value="Alanine racemase"/>
    <property type="match status" value="1"/>
</dbReference>
<dbReference type="SMART" id="SM01005">
    <property type="entry name" value="Ala_racemase_C"/>
    <property type="match status" value="1"/>
</dbReference>
<dbReference type="SUPFAM" id="SSF50621">
    <property type="entry name" value="Alanine racemase C-terminal domain-like"/>
    <property type="match status" value="1"/>
</dbReference>
<dbReference type="EMBL" id="CAFBOT010000071">
    <property type="protein sequence ID" value="CAB4988019.1"/>
    <property type="molecule type" value="Genomic_DNA"/>
</dbReference>
<dbReference type="GO" id="GO:0008784">
    <property type="term" value="F:alanine racemase activity"/>
    <property type="evidence" value="ECO:0007669"/>
    <property type="project" value="InterPro"/>
</dbReference>
<dbReference type="PRINTS" id="PR00992">
    <property type="entry name" value="ALARACEMASE"/>
</dbReference>
<organism evidence="5">
    <name type="scientific">freshwater metagenome</name>
    <dbReference type="NCBI Taxonomy" id="449393"/>
    <lineage>
        <taxon>unclassified sequences</taxon>
        <taxon>metagenomes</taxon>
        <taxon>ecological metagenomes</taxon>
    </lineage>
</organism>
<evidence type="ECO:0000256" key="1">
    <source>
        <dbReference type="ARBA" id="ARBA00001933"/>
    </source>
</evidence>
<dbReference type="InterPro" id="IPR011079">
    <property type="entry name" value="Ala_racemase_C"/>
</dbReference>
<dbReference type="SUPFAM" id="SSF51419">
    <property type="entry name" value="PLP-binding barrel"/>
    <property type="match status" value="1"/>
</dbReference>
<dbReference type="GO" id="GO:0030170">
    <property type="term" value="F:pyridoxal phosphate binding"/>
    <property type="evidence" value="ECO:0007669"/>
    <property type="project" value="TreeGrafter"/>
</dbReference>
<keyword evidence="3" id="KW-0413">Isomerase</keyword>
<dbReference type="GO" id="GO:0005829">
    <property type="term" value="C:cytosol"/>
    <property type="evidence" value="ECO:0007669"/>
    <property type="project" value="TreeGrafter"/>
</dbReference>
<reference evidence="5" key="1">
    <citation type="submission" date="2020-05" db="EMBL/GenBank/DDBJ databases">
        <authorList>
            <person name="Chiriac C."/>
            <person name="Salcher M."/>
            <person name="Ghai R."/>
            <person name="Kavagutti S V."/>
        </authorList>
    </citation>
    <scope>NUCLEOTIDE SEQUENCE</scope>
</reference>
<dbReference type="InterPro" id="IPR009006">
    <property type="entry name" value="Ala_racemase/Decarboxylase_C"/>
</dbReference>
<dbReference type="InterPro" id="IPR001608">
    <property type="entry name" value="Ala_racemase_N"/>
</dbReference>
<feature type="domain" description="Alanine racemase C-terminal" evidence="4">
    <location>
        <begin position="126"/>
        <end position="253"/>
    </location>
</feature>